<reference evidence="2 3" key="1">
    <citation type="submission" date="2010-04" db="EMBL/GenBank/DDBJ databases">
        <authorList>
            <person name="Muzny D."/>
            <person name="Qin X."/>
            <person name="Deng J."/>
            <person name="Jiang H."/>
            <person name="Liu Y."/>
            <person name="Qu J."/>
            <person name="Song X.-Z."/>
            <person name="Zhang L."/>
            <person name="Thornton R."/>
            <person name="Coyle M."/>
            <person name="Francisco L."/>
            <person name="Jackson L."/>
            <person name="Javaid M."/>
            <person name="Korchina V."/>
            <person name="Kovar C."/>
            <person name="Mata R."/>
            <person name="Mathew T."/>
            <person name="Ngo R."/>
            <person name="Nguyen L."/>
            <person name="Nguyen N."/>
            <person name="Okwuonu G."/>
            <person name="Ongeri F."/>
            <person name="Pham C."/>
            <person name="Simmons D."/>
            <person name="Wilczek-Boney K."/>
            <person name="Hale W."/>
            <person name="Jakkamsetti A."/>
            <person name="Pham P."/>
            <person name="Ruth R."/>
            <person name="San Lucas F."/>
            <person name="Warren J."/>
            <person name="Zhang J."/>
            <person name="Zhao Z."/>
            <person name="Zhou C."/>
            <person name="Zhu D."/>
            <person name="Lee S."/>
            <person name="Bess C."/>
            <person name="Blankenburg K."/>
            <person name="Forbes L."/>
            <person name="Fu Q."/>
            <person name="Gubbala S."/>
            <person name="Hirani K."/>
            <person name="Jayaseelan J.C."/>
            <person name="Lara F."/>
            <person name="Munidasa M."/>
            <person name="Palculict T."/>
            <person name="Patil S."/>
            <person name="Pu L.-L."/>
            <person name="Saada N."/>
            <person name="Tang L."/>
            <person name="Weissenberger G."/>
            <person name="Zhu Y."/>
            <person name="Hemphill L."/>
            <person name="Shang Y."/>
            <person name="Youmans B."/>
            <person name="Ayvaz T."/>
            <person name="Ross M."/>
            <person name="Santibanez J."/>
            <person name="Aqrawi P."/>
            <person name="Gross S."/>
            <person name="Joshi V."/>
            <person name="Fowler G."/>
            <person name="Nazareth L."/>
            <person name="Reid J."/>
            <person name="Worley K."/>
            <person name="Petrosino J."/>
            <person name="Highlander S."/>
            <person name="Gibbs R."/>
        </authorList>
    </citation>
    <scope>NUCLEOTIDE SEQUENCE [LARGE SCALE GENOMIC DNA]</scope>
    <source>
        <strain evidence="2 3">ATCC BAA-614</strain>
    </source>
</reference>
<evidence type="ECO:0000313" key="3">
    <source>
        <dbReference type="Proteomes" id="UP000003653"/>
    </source>
</evidence>
<feature type="region of interest" description="Disordered" evidence="1">
    <location>
        <begin position="82"/>
        <end position="163"/>
    </location>
</feature>
<dbReference type="Proteomes" id="UP000003653">
    <property type="component" value="Unassembled WGS sequence"/>
</dbReference>
<dbReference type="AlphaFoldDB" id="D5PCV3"/>
<gene>
    <name evidence="2" type="ORF">HMPREF0591_3997</name>
</gene>
<dbReference type="RefSeq" id="WP_007168025.1">
    <property type="nucleotide sequence ID" value="NZ_GG770553.1"/>
</dbReference>
<proteinExistence type="predicted"/>
<dbReference type="HOGENOM" id="CLU_1625260_0_0_11"/>
<organism evidence="2 3">
    <name type="scientific">Mycobacterium parascrofulaceum ATCC BAA-614</name>
    <dbReference type="NCBI Taxonomy" id="525368"/>
    <lineage>
        <taxon>Bacteria</taxon>
        <taxon>Bacillati</taxon>
        <taxon>Actinomycetota</taxon>
        <taxon>Actinomycetes</taxon>
        <taxon>Mycobacteriales</taxon>
        <taxon>Mycobacteriaceae</taxon>
        <taxon>Mycobacterium</taxon>
        <taxon>Mycobacterium simiae complex</taxon>
    </lineage>
</organism>
<comment type="caution">
    <text evidence="2">The sequence shown here is derived from an EMBL/GenBank/DDBJ whole genome shotgun (WGS) entry which is preliminary data.</text>
</comment>
<evidence type="ECO:0000256" key="1">
    <source>
        <dbReference type="SAM" id="MobiDB-lite"/>
    </source>
</evidence>
<dbReference type="eggNOG" id="ENOG5030Q2Y">
    <property type="taxonomic scope" value="Bacteria"/>
</dbReference>
<name>D5PCV3_9MYCO</name>
<dbReference type="EMBL" id="ADNV01000283">
    <property type="protein sequence ID" value="EFG76102.1"/>
    <property type="molecule type" value="Genomic_DNA"/>
</dbReference>
<keyword evidence="3" id="KW-1185">Reference proteome</keyword>
<evidence type="ECO:0000313" key="2">
    <source>
        <dbReference type="EMBL" id="EFG76102.1"/>
    </source>
</evidence>
<accession>D5PCV3</accession>
<sequence>MAGAAPGGNVPGPGLCDYPGVGGSTFEAGAATYYCDFPIEENSTHWHCEYGGWNVAGPSGSGSVGGAVLGFGLTVPVGDLGGASGSCSWRWPDNTVGPAPNPPGAWKNYLVPTPPPPEHRAPAAEPEPEPPPVKNPAPGGEPQTPAYTNPAVPNPAETENPQR</sequence>
<protein>
    <submittedName>
        <fullName evidence="2">Uncharacterized protein</fullName>
    </submittedName>
</protein>